<organism evidence="1 2">
    <name type="scientific">Haemaphysalis longicornis</name>
    <name type="common">Bush tick</name>
    <dbReference type="NCBI Taxonomy" id="44386"/>
    <lineage>
        <taxon>Eukaryota</taxon>
        <taxon>Metazoa</taxon>
        <taxon>Ecdysozoa</taxon>
        <taxon>Arthropoda</taxon>
        <taxon>Chelicerata</taxon>
        <taxon>Arachnida</taxon>
        <taxon>Acari</taxon>
        <taxon>Parasitiformes</taxon>
        <taxon>Ixodida</taxon>
        <taxon>Ixodoidea</taxon>
        <taxon>Ixodidae</taxon>
        <taxon>Haemaphysalinae</taxon>
        <taxon>Haemaphysalis</taxon>
    </lineage>
</organism>
<sequence>MASLGSIISYAIAETLHASRRRWTQQDLVAWNQSHACMHGAGLPPWTSKEPDLLKHTIALAAVVAALKNHTNGVDQMTLKEAPELSGTQLLFVAWCHLQCGRAYGQQLCNKPLRELHSFFKVFKCSGGAK</sequence>
<keyword evidence="2" id="KW-1185">Reference proteome</keyword>
<proteinExistence type="predicted"/>
<comment type="caution">
    <text evidence="1">The sequence shown here is derived from an EMBL/GenBank/DDBJ whole genome shotgun (WGS) entry which is preliminary data.</text>
</comment>
<evidence type="ECO:0000313" key="2">
    <source>
        <dbReference type="Proteomes" id="UP000821853"/>
    </source>
</evidence>
<accession>A0A9J6GD39</accession>
<gene>
    <name evidence="1" type="ORF">HPB48_022635</name>
</gene>
<dbReference type="VEuPathDB" id="VectorBase:HLOH_047490"/>
<dbReference type="AlphaFoldDB" id="A0A9J6GD39"/>
<dbReference type="Proteomes" id="UP000821853">
    <property type="component" value="Chromosome 4"/>
</dbReference>
<name>A0A9J6GD39_HAELO</name>
<protein>
    <submittedName>
        <fullName evidence="1">Uncharacterized protein</fullName>
    </submittedName>
</protein>
<dbReference type="SUPFAM" id="SSF55486">
    <property type="entry name" value="Metalloproteases ('zincins'), catalytic domain"/>
    <property type="match status" value="1"/>
</dbReference>
<reference evidence="1 2" key="1">
    <citation type="journal article" date="2020" name="Cell">
        <title>Large-Scale Comparative Analyses of Tick Genomes Elucidate Their Genetic Diversity and Vector Capacities.</title>
        <authorList>
            <consortium name="Tick Genome and Microbiome Consortium (TIGMIC)"/>
            <person name="Jia N."/>
            <person name="Wang J."/>
            <person name="Shi W."/>
            <person name="Du L."/>
            <person name="Sun Y."/>
            <person name="Zhan W."/>
            <person name="Jiang J.F."/>
            <person name="Wang Q."/>
            <person name="Zhang B."/>
            <person name="Ji P."/>
            <person name="Bell-Sakyi L."/>
            <person name="Cui X.M."/>
            <person name="Yuan T.T."/>
            <person name="Jiang B.G."/>
            <person name="Yang W.F."/>
            <person name="Lam T.T."/>
            <person name="Chang Q.C."/>
            <person name="Ding S.J."/>
            <person name="Wang X.J."/>
            <person name="Zhu J.G."/>
            <person name="Ruan X.D."/>
            <person name="Zhao L."/>
            <person name="Wei J.T."/>
            <person name="Ye R.Z."/>
            <person name="Que T.C."/>
            <person name="Du C.H."/>
            <person name="Zhou Y.H."/>
            <person name="Cheng J.X."/>
            <person name="Dai P.F."/>
            <person name="Guo W.B."/>
            <person name="Han X.H."/>
            <person name="Huang E.J."/>
            <person name="Li L.F."/>
            <person name="Wei W."/>
            <person name="Gao Y.C."/>
            <person name="Liu J.Z."/>
            <person name="Shao H.Z."/>
            <person name="Wang X."/>
            <person name="Wang C.C."/>
            <person name="Yang T.C."/>
            <person name="Huo Q.B."/>
            <person name="Li W."/>
            <person name="Chen H.Y."/>
            <person name="Chen S.E."/>
            <person name="Zhou L.G."/>
            <person name="Ni X.B."/>
            <person name="Tian J.H."/>
            <person name="Sheng Y."/>
            <person name="Liu T."/>
            <person name="Pan Y.S."/>
            <person name="Xia L.Y."/>
            <person name="Li J."/>
            <person name="Zhao F."/>
            <person name="Cao W.C."/>
        </authorList>
    </citation>
    <scope>NUCLEOTIDE SEQUENCE [LARGE SCALE GENOMIC DNA]</scope>
    <source>
        <strain evidence="1">HaeL-2018</strain>
    </source>
</reference>
<dbReference type="EMBL" id="JABSTR010000006">
    <property type="protein sequence ID" value="KAH9372737.1"/>
    <property type="molecule type" value="Genomic_DNA"/>
</dbReference>
<evidence type="ECO:0000313" key="1">
    <source>
        <dbReference type="EMBL" id="KAH9372737.1"/>
    </source>
</evidence>